<dbReference type="NCBIfam" id="NF045485">
    <property type="entry name" value="FPPsyn"/>
    <property type="match status" value="1"/>
</dbReference>
<organism evidence="11 12">
    <name type="scientific">Datura stramonium</name>
    <name type="common">Jimsonweed</name>
    <name type="synonym">Common thornapple</name>
    <dbReference type="NCBI Taxonomy" id="4076"/>
    <lineage>
        <taxon>Eukaryota</taxon>
        <taxon>Viridiplantae</taxon>
        <taxon>Streptophyta</taxon>
        <taxon>Embryophyta</taxon>
        <taxon>Tracheophyta</taxon>
        <taxon>Spermatophyta</taxon>
        <taxon>Magnoliopsida</taxon>
        <taxon>eudicotyledons</taxon>
        <taxon>Gunneridae</taxon>
        <taxon>Pentapetalae</taxon>
        <taxon>asterids</taxon>
        <taxon>lamiids</taxon>
        <taxon>Solanales</taxon>
        <taxon>Solanaceae</taxon>
        <taxon>Solanoideae</taxon>
        <taxon>Datureae</taxon>
        <taxon>Datura</taxon>
    </lineage>
</organism>
<reference evidence="11 12" key="1">
    <citation type="journal article" date="2021" name="BMC Genomics">
        <title>Datura genome reveals duplications of psychoactive alkaloid biosynthetic genes and high mutation rate following tissue culture.</title>
        <authorList>
            <person name="Rajewski A."/>
            <person name="Carter-House D."/>
            <person name="Stajich J."/>
            <person name="Litt A."/>
        </authorList>
    </citation>
    <scope>NUCLEOTIDE SEQUENCE [LARGE SCALE GENOMIC DNA]</scope>
    <source>
        <strain evidence="11">AR-01</strain>
    </source>
</reference>
<dbReference type="PANTHER" id="PTHR48062:SF55">
    <property type="entry name" value="LEUCINE-RICH REPEAT-CONTAINING N-TERMINAL PLANT-TYPE DOMAIN-CONTAINING PROTEIN"/>
    <property type="match status" value="1"/>
</dbReference>
<evidence type="ECO:0000256" key="1">
    <source>
        <dbReference type="ARBA" id="ARBA00001946"/>
    </source>
</evidence>
<dbReference type="SMART" id="SM00369">
    <property type="entry name" value="LRR_TYP"/>
    <property type="match status" value="7"/>
</dbReference>
<dbReference type="Pfam" id="PF00348">
    <property type="entry name" value="polyprenyl_synt"/>
    <property type="match status" value="1"/>
</dbReference>
<dbReference type="PROSITE" id="PS00444">
    <property type="entry name" value="POLYPRENYL_SYNTHASE_2"/>
    <property type="match status" value="1"/>
</dbReference>
<keyword evidence="5" id="KW-0433">Leucine-rich repeat</keyword>
<dbReference type="InterPro" id="IPR032675">
    <property type="entry name" value="LRR_dom_sf"/>
</dbReference>
<dbReference type="Pfam" id="PF13855">
    <property type="entry name" value="LRR_8"/>
    <property type="match status" value="2"/>
</dbReference>
<dbReference type="InterPro" id="IPR000092">
    <property type="entry name" value="Polyprenyl_synt"/>
</dbReference>
<dbReference type="InterPro" id="IPR053378">
    <property type="entry name" value="Prenyl_diphosphate_synthase"/>
</dbReference>
<dbReference type="SFLD" id="SFLDS00005">
    <property type="entry name" value="Isoprenoid_Synthase_Type_I"/>
    <property type="match status" value="1"/>
</dbReference>
<dbReference type="InterPro" id="IPR003591">
    <property type="entry name" value="Leu-rich_rpt_typical-subtyp"/>
</dbReference>
<comment type="similarity">
    <text evidence="3">Belongs to the FPP/GGPP synthase family.</text>
</comment>
<sequence length="844" mass="93311">MSNNMLEGLLPSSFGDMKNLEILDLSYNKLNGQLPIGSSLYLLRLSSNMLKGEIFRVLANMSGNNLRYLYLDRNNFSGPIPPKLSIAPLLYSLDLSHNNLSGNIPAWLGNITSLKILSLSGNHLKGHIPPDCCTLKALQVLDLSENNLVGVIPSCFSAFQDLEHVYLSKNKLQGEFNMFSNISNLKVLDLGDNNFSGSIPKWLDNIHEITVLNLKGNRLQGTIPPQLCQASGLRMLDFSHNNLSGSIPHCLGNIMQQASNIYPFSLSLGYTELQSFGEDAMKSITFSLESAYMFVFVENFAWVGAEFTTKYNTYSYEGKMVDYMSGIDLSCNQLSGEIPKELGNLTEIHALNLSRNHLTGAIPSEFSNLKNIESMDLSYNNLTGRIPIQLLQLTSLEVFTVAHNNLTGRTPQLSAQFATFNESSYEGNPFLCGPPLHISCTEAKEIPTNPPEPNCCEENTGFLDMESFYVSFLVAYANVVLAVVAVLWINPYWRNVWFYYVESFIRKPPPSQSYSFLHKKIQASNVANSLQTFHVKEQETSFKVEKLILPKFDFKEYMVMKAIKVNKALDDAIPMKEPIKVHEAMRYSLLAGGKRVRPILCMASCEVVGGDESLAIPAACAVEMIHTMSLIHDDLPCMDNDDLRRGKPTNHKVFGENTAVLAGDALLSLAFEHVAAKTQNVTPQRVVQAIGELGSAVGSEGLVAGQIVDLASEGKQVSLTELEYIHHHKTGKLLEAAVVCGAIMGGGNEVDVERMRSYARCIGLLFQVVDDILDVTKSSDELGKTAGKDLMTDKATYPRLMGLEKAQRFAGELMAKAMDELSYFDSTKAAPLYHIANYIASRQN</sequence>
<dbReference type="PANTHER" id="PTHR48062">
    <property type="entry name" value="RECEPTOR-LIKE PROTEIN 14"/>
    <property type="match status" value="1"/>
</dbReference>
<dbReference type="Proteomes" id="UP000823775">
    <property type="component" value="Unassembled WGS sequence"/>
</dbReference>
<dbReference type="InterPro" id="IPR033749">
    <property type="entry name" value="Polyprenyl_synt_CS"/>
</dbReference>
<evidence type="ECO:0000256" key="3">
    <source>
        <dbReference type="ARBA" id="ARBA00006706"/>
    </source>
</evidence>
<dbReference type="PRINTS" id="PR00019">
    <property type="entry name" value="LEURICHRPT"/>
</dbReference>
<keyword evidence="8" id="KW-0460">Magnesium</keyword>
<comment type="cofactor">
    <cofactor evidence="1">
        <name>Mg(2+)</name>
        <dbReference type="ChEBI" id="CHEBI:18420"/>
    </cofactor>
</comment>
<keyword evidence="10" id="KW-1133">Transmembrane helix</keyword>
<proteinExistence type="inferred from homology"/>
<dbReference type="SUPFAM" id="SSF52058">
    <property type="entry name" value="L domain-like"/>
    <property type="match status" value="2"/>
</dbReference>
<evidence type="ECO:0000256" key="5">
    <source>
        <dbReference type="ARBA" id="ARBA00022614"/>
    </source>
</evidence>
<name>A0ABS8SDL1_DATST</name>
<protein>
    <submittedName>
        <fullName evidence="11">Uncharacterized protein</fullName>
    </submittedName>
</protein>
<evidence type="ECO:0000256" key="9">
    <source>
        <dbReference type="ARBA" id="ARBA00023229"/>
    </source>
</evidence>
<gene>
    <name evidence="11" type="ORF">HAX54_033735</name>
</gene>
<accession>A0ABS8SDL1</accession>
<keyword evidence="9" id="KW-0414">Isoprene biosynthesis</keyword>
<evidence type="ECO:0000256" key="8">
    <source>
        <dbReference type="ARBA" id="ARBA00022842"/>
    </source>
</evidence>
<evidence type="ECO:0000313" key="11">
    <source>
        <dbReference type="EMBL" id="MCD7456968.1"/>
    </source>
</evidence>
<dbReference type="CDD" id="cd00685">
    <property type="entry name" value="Trans_IPPS_HT"/>
    <property type="match status" value="1"/>
</dbReference>
<comment type="similarity">
    <text evidence="4">Belongs to the RLP family.</text>
</comment>
<dbReference type="Pfam" id="PF00560">
    <property type="entry name" value="LRR_1"/>
    <property type="match status" value="7"/>
</dbReference>
<feature type="transmembrane region" description="Helical" evidence="10">
    <location>
        <begin position="468"/>
        <end position="489"/>
    </location>
</feature>
<dbReference type="SUPFAM" id="SSF48576">
    <property type="entry name" value="Terpenoid synthases"/>
    <property type="match status" value="1"/>
</dbReference>
<evidence type="ECO:0000313" key="12">
    <source>
        <dbReference type="Proteomes" id="UP000823775"/>
    </source>
</evidence>
<evidence type="ECO:0000256" key="10">
    <source>
        <dbReference type="SAM" id="Phobius"/>
    </source>
</evidence>
<dbReference type="PROSITE" id="PS00723">
    <property type="entry name" value="POLYPRENYL_SYNTHASE_1"/>
    <property type="match status" value="1"/>
</dbReference>
<evidence type="ECO:0000256" key="2">
    <source>
        <dbReference type="ARBA" id="ARBA00005128"/>
    </source>
</evidence>
<keyword evidence="6" id="KW-0479">Metal-binding</keyword>
<evidence type="ECO:0000256" key="7">
    <source>
        <dbReference type="ARBA" id="ARBA00022737"/>
    </source>
</evidence>
<comment type="pathway">
    <text evidence="2">Isoprenoid biosynthesis.</text>
</comment>
<dbReference type="EMBL" id="JACEIK010000433">
    <property type="protein sequence ID" value="MCD7456968.1"/>
    <property type="molecule type" value="Genomic_DNA"/>
</dbReference>
<dbReference type="SFLD" id="SFLDG01017">
    <property type="entry name" value="Polyprenyl_Transferase_Like"/>
    <property type="match status" value="1"/>
</dbReference>
<evidence type="ECO:0000256" key="4">
    <source>
        <dbReference type="ARBA" id="ARBA00009592"/>
    </source>
</evidence>
<keyword evidence="12" id="KW-1185">Reference proteome</keyword>
<evidence type="ECO:0000256" key="6">
    <source>
        <dbReference type="ARBA" id="ARBA00022723"/>
    </source>
</evidence>
<keyword evidence="10" id="KW-0472">Membrane</keyword>
<keyword evidence="7" id="KW-0677">Repeat</keyword>
<dbReference type="Gene3D" id="1.10.600.10">
    <property type="entry name" value="Farnesyl Diphosphate Synthase"/>
    <property type="match status" value="1"/>
</dbReference>
<dbReference type="Gene3D" id="3.80.10.10">
    <property type="entry name" value="Ribonuclease Inhibitor"/>
    <property type="match status" value="3"/>
</dbReference>
<keyword evidence="10" id="KW-0812">Transmembrane</keyword>
<comment type="caution">
    <text evidence="11">The sequence shown here is derived from an EMBL/GenBank/DDBJ whole genome shotgun (WGS) entry which is preliminary data.</text>
</comment>
<dbReference type="InterPro" id="IPR051502">
    <property type="entry name" value="RLP_Defense_Trigger"/>
</dbReference>
<dbReference type="InterPro" id="IPR001611">
    <property type="entry name" value="Leu-rich_rpt"/>
</dbReference>
<dbReference type="InterPro" id="IPR008949">
    <property type="entry name" value="Isoprenoid_synthase_dom_sf"/>
</dbReference>